<comment type="caution">
    <text evidence="2">The sequence shown here is derived from an EMBL/GenBank/DDBJ whole genome shotgun (WGS) entry which is preliminary data.</text>
</comment>
<dbReference type="Pfam" id="PF18185">
    <property type="entry name" value="STALD"/>
    <property type="match status" value="1"/>
</dbReference>
<organism evidence="2 3">
    <name type="scientific">Mesorhizobium hawassense</name>
    <dbReference type="NCBI Taxonomy" id="1209954"/>
    <lineage>
        <taxon>Bacteria</taxon>
        <taxon>Pseudomonadati</taxon>
        <taxon>Pseudomonadota</taxon>
        <taxon>Alphaproteobacteria</taxon>
        <taxon>Hyphomicrobiales</taxon>
        <taxon>Phyllobacteriaceae</taxon>
        <taxon>Mesorhizobium</taxon>
    </lineage>
</organism>
<reference evidence="2 3" key="2">
    <citation type="submission" date="2018-07" db="EMBL/GenBank/DDBJ databases">
        <title>Diversity of Mesorhizobium strains in Brazil.</title>
        <authorList>
            <person name="Helene L.C.F."/>
            <person name="Dall'Agnol R."/>
            <person name="Delamuta J.R.M."/>
            <person name="Hungria M."/>
        </authorList>
    </citation>
    <scope>NUCLEOTIDE SEQUENCE [LARGE SCALE GENOMIC DNA]</scope>
    <source>
        <strain evidence="2 3">AC99b</strain>
    </source>
</reference>
<evidence type="ECO:0000313" key="2">
    <source>
        <dbReference type="EMBL" id="RAZ89433.1"/>
    </source>
</evidence>
<proteinExistence type="predicted"/>
<dbReference type="AlphaFoldDB" id="A0A330HMS0"/>
<dbReference type="SUPFAM" id="SSF52467">
    <property type="entry name" value="DHS-like NAD/FAD-binding domain"/>
    <property type="match status" value="1"/>
</dbReference>
<feature type="domain" description="NAD(+) hydrolase ThsA Sir2/TIR-associating SLOG" evidence="1">
    <location>
        <begin position="266"/>
        <end position="477"/>
    </location>
</feature>
<dbReference type="InterPro" id="IPR029035">
    <property type="entry name" value="DHS-like_NAD/FAD-binding_dom"/>
</dbReference>
<dbReference type="OrthoDB" id="7357874at2"/>
<gene>
    <name evidence="2" type="ORF">DPM33_17800</name>
</gene>
<name>A0A330HMS0_9HYPH</name>
<protein>
    <submittedName>
        <fullName evidence="2">SIR2 family protein</fullName>
    </submittedName>
</protein>
<dbReference type="InterPro" id="IPR041486">
    <property type="entry name" value="ThsA_STALD"/>
</dbReference>
<accession>A0A330HMS0</accession>
<dbReference type="RefSeq" id="WP_112098752.1">
    <property type="nucleotide sequence ID" value="NZ_QMBP01000008.1"/>
</dbReference>
<evidence type="ECO:0000313" key="3">
    <source>
        <dbReference type="Proteomes" id="UP000251558"/>
    </source>
</evidence>
<sequence>MPIVGRTRFLKEFPAALHEGNAAVFIGAGVSMAAGYPSWADLLVDIGEELGIRTSDIQDLAALAQWHILESGGATGVRNVIKKEIGKNRVVPETLEILARLPMRQLWTTNYDRLTERAFAAIGRPIDVVAGAKDLSLKATPGAARLYKMHGSVDRVDDIVISTDDYELYRSRRGAFTTLLQAHLSSLSMLFVGLSLTDPNIRHVLSLIRESFTEAPPEHFAVVRPPKRSDFASDDEYQARSAQHHLWTKDLGRYGLIAVEIADYDEVPALLREVERKVAAMRVWVSGSWPLDSPGSGSSELYRLAEGVGRLIGMAGRDLVSGLGVLVGPAAMAGFVDSLRDGGGWDVDRRLIVRAFPQALAGGSADKTHWTALRTELARLSGIVVFLGGAKRDGSNIIAASGVHEEFELARAAGAFILPVGATGGTAKLISDELLGSAMPSTGAAALRPTDKELKALADPAATGEQLLSLVADILKRIAKA</sequence>
<dbReference type="EMBL" id="QMBP01000008">
    <property type="protein sequence ID" value="RAZ89433.1"/>
    <property type="molecule type" value="Genomic_DNA"/>
</dbReference>
<evidence type="ECO:0000259" key="1">
    <source>
        <dbReference type="Pfam" id="PF18185"/>
    </source>
</evidence>
<dbReference type="Proteomes" id="UP000251558">
    <property type="component" value="Unassembled WGS sequence"/>
</dbReference>
<reference evidence="3" key="1">
    <citation type="submission" date="2018-06" db="EMBL/GenBank/DDBJ databases">
        <authorList>
            <person name="Helene L.C."/>
            <person name="Dall'Agnol R."/>
            <person name="Delamuta J.R."/>
            <person name="Hungria M."/>
        </authorList>
    </citation>
    <scope>NUCLEOTIDE SEQUENCE [LARGE SCALE GENOMIC DNA]</scope>
    <source>
        <strain evidence="3">AC99b</strain>
    </source>
</reference>
<dbReference type="Pfam" id="PF13289">
    <property type="entry name" value="SIR2_2"/>
    <property type="match status" value="1"/>
</dbReference>
<keyword evidence="3" id="KW-1185">Reference proteome</keyword>